<feature type="region of interest" description="Disordered" evidence="1">
    <location>
        <begin position="46"/>
        <end position="84"/>
    </location>
</feature>
<feature type="region of interest" description="Disordered" evidence="1">
    <location>
        <begin position="220"/>
        <end position="269"/>
    </location>
</feature>
<protein>
    <recommendedName>
        <fullName evidence="4">GAG-pre-integrase domain-containing protein</fullName>
    </recommendedName>
</protein>
<feature type="compositionally biased region" description="Acidic residues" evidence="1">
    <location>
        <begin position="254"/>
        <end position="263"/>
    </location>
</feature>
<feature type="non-terminal residue" evidence="2">
    <location>
        <position position="314"/>
    </location>
</feature>
<dbReference type="Proteomes" id="UP000704712">
    <property type="component" value="Unassembled WGS sequence"/>
</dbReference>
<organism evidence="2 3">
    <name type="scientific">Phytophthora infestans</name>
    <name type="common">Potato late blight agent</name>
    <name type="synonym">Botrytis infestans</name>
    <dbReference type="NCBI Taxonomy" id="4787"/>
    <lineage>
        <taxon>Eukaryota</taxon>
        <taxon>Sar</taxon>
        <taxon>Stramenopiles</taxon>
        <taxon>Oomycota</taxon>
        <taxon>Peronosporomycetes</taxon>
        <taxon>Peronosporales</taxon>
        <taxon>Peronosporaceae</taxon>
        <taxon>Phytophthora</taxon>
    </lineage>
</organism>
<proteinExistence type="predicted"/>
<evidence type="ECO:0000256" key="1">
    <source>
        <dbReference type="SAM" id="MobiDB-lite"/>
    </source>
</evidence>
<dbReference type="AlphaFoldDB" id="A0A8S9TVC4"/>
<evidence type="ECO:0008006" key="4">
    <source>
        <dbReference type="Google" id="ProtNLM"/>
    </source>
</evidence>
<evidence type="ECO:0000313" key="3">
    <source>
        <dbReference type="Proteomes" id="UP000704712"/>
    </source>
</evidence>
<accession>A0A8S9TVC4</accession>
<dbReference type="EMBL" id="JAACNO010002645">
    <property type="protein sequence ID" value="KAF4131983.1"/>
    <property type="molecule type" value="Genomic_DNA"/>
</dbReference>
<evidence type="ECO:0000313" key="2">
    <source>
        <dbReference type="EMBL" id="KAF4131983.1"/>
    </source>
</evidence>
<name>A0A8S9TVC4_PHYIN</name>
<comment type="caution">
    <text evidence="2">The sequence shown here is derived from an EMBL/GenBank/DDBJ whole genome shotgun (WGS) entry which is preliminary data.</text>
</comment>
<sequence>KWHEHLVHVNYQDLLRMAAKNLASDIALADKKTIFCLACAQGAQSQNMQPTLRTRHQRMRSAQSSASLTRPEGQSTQPDHRRPHIQLYRTQWDVSSKAKTRAITPHTYELRPSNDVGIIFTTAIQGDAVLYALYIRNRVSTRANAGYKSPLDKLTGHTPRASHIIRFGSKCTALIQRKTARSIAKRAEKAIIVDISTTQKGYLLYCPNVDILDIQKPETASNFTGKRDSSRSVSPPAASSPAEGGQQPSRADEDLSGDNEGVPEDFGRPIPAGVLRRVFGQRRSETCRVPATTIVHRCICWTCFCTPTIRASDP</sequence>
<reference evidence="2" key="1">
    <citation type="submission" date="2020-03" db="EMBL/GenBank/DDBJ databases">
        <title>Hybrid Assembly of Korean Phytophthora infestans isolates.</title>
        <authorList>
            <person name="Prokchorchik M."/>
            <person name="Lee Y."/>
            <person name="Seo J."/>
            <person name="Cho J.-H."/>
            <person name="Park Y.-E."/>
            <person name="Jang D.-C."/>
            <person name="Im J.-S."/>
            <person name="Choi J.-G."/>
            <person name="Park H.-J."/>
            <person name="Lee G.-B."/>
            <person name="Lee Y.-G."/>
            <person name="Hong S.-Y."/>
            <person name="Cho K."/>
            <person name="Sohn K.H."/>
        </authorList>
    </citation>
    <scope>NUCLEOTIDE SEQUENCE</scope>
    <source>
        <strain evidence="2">KR_2_A2</strain>
    </source>
</reference>
<feature type="compositionally biased region" description="Polar residues" evidence="1">
    <location>
        <begin position="60"/>
        <end position="77"/>
    </location>
</feature>
<gene>
    <name evidence="2" type="ORF">GN958_ATG18836</name>
</gene>
<feature type="compositionally biased region" description="Low complexity" evidence="1">
    <location>
        <begin position="231"/>
        <end position="242"/>
    </location>
</feature>